<dbReference type="Gene3D" id="1.10.510.10">
    <property type="entry name" value="Transferase(Phosphotransferase) domain 1"/>
    <property type="match status" value="1"/>
</dbReference>
<reference evidence="1 2" key="1">
    <citation type="submission" date="2024-04" db="EMBL/GenBank/DDBJ databases">
        <authorList>
            <person name="Waldvogel A.-M."/>
            <person name="Schoenle A."/>
        </authorList>
    </citation>
    <scope>NUCLEOTIDE SEQUENCE [LARGE SCALE GENOMIC DNA]</scope>
</reference>
<dbReference type="InterPro" id="IPR011009">
    <property type="entry name" value="Kinase-like_dom_sf"/>
</dbReference>
<sequence>MVTRVQMFSNESEFKNMETMVKLLGLPNSCDLDKGLRTREFFKRVGGGWALKTLEEFEDFPNFRSALTHLYFERCPSETELVPHDAIFLQYYMKNPKELTECLDLAESMLYLEESDRITAAEIMEHDFIMILMSKEKARKTFAVIQQKDR</sequence>
<proteinExistence type="predicted"/>
<evidence type="ECO:0000313" key="1">
    <source>
        <dbReference type="EMBL" id="CAL1597898.1"/>
    </source>
</evidence>
<evidence type="ECO:0000313" key="2">
    <source>
        <dbReference type="Proteomes" id="UP001497482"/>
    </source>
</evidence>
<dbReference type="SUPFAM" id="SSF56112">
    <property type="entry name" value="Protein kinase-like (PK-like)"/>
    <property type="match status" value="1"/>
</dbReference>
<dbReference type="Proteomes" id="UP001497482">
    <property type="component" value="Chromosome 22"/>
</dbReference>
<keyword evidence="2" id="KW-1185">Reference proteome</keyword>
<gene>
    <name evidence="1" type="ORF">KC01_LOCUS26372</name>
</gene>
<organism evidence="1 2">
    <name type="scientific">Knipowitschia caucasica</name>
    <name type="common">Caucasian dwarf goby</name>
    <name type="synonym">Pomatoschistus caucasicus</name>
    <dbReference type="NCBI Taxonomy" id="637954"/>
    <lineage>
        <taxon>Eukaryota</taxon>
        <taxon>Metazoa</taxon>
        <taxon>Chordata</taxon>
        <taxon>Craniata</taxon>
        <taxon>Vertebrata</taxon>
        <taxon>Euteleostomi</taxon>
        <taxon>Actinopterygii</taxon>
        <taxon>Neopterygii</taxon>
        <taxon>Teleostei</taxon>
        <taxon>Neoteleostei</taxon>
        <taxon>Acanthomorphata</taxon>
        <taxon>Gobiaria</taxon>
        <taxon>Gobiiformes</taxon>
        <taxon>Gobioidei</taxon>
        <taxon>Gobiidae</taxon>
        <taxon>Gobiinae</taxon>
        <taxon>Knipowitschia</taxon>
    </lineage>
</organism>
<accession>A0AAV2L661</accession>
<dbReference type="AlphaFoldDB" id="A0AAV2L661"/>
<dbReference type="EMBL" id="OZ035844">
    <property type="protein sequence ID" value="CAL1597898.1"/>
    <property type="molecule type" value="Genomic_DNA"/>
</dbReference>
<name>A0AAV2L661_KNICA</name>
<protein>
    <submittedName>
        <fullName evidence="1">Uncharacterized protein</fullName>
    </submittedName>
</protein>